<gene>
    <name evidence="1" type="ORF">RIF25_08915</name>
</gene>
<dbReference type="AlphaFoldDB" id="A0AAE4FSF1"/>
<evidence type="ECO:0000313" key="1">
    <source>
        <dbReference type="EMBL" id="MDS3860933.1"/>
    </source>
</evidence>
<dbReference type="EMBL" id="JAVMIP010000007">
    <property type="protein sequence ID" value="MDS3860933.1"/>
    <property type="molecule type" value="Genomic_DNA"/>
</dbReference>
<dbReference type="InterPro" id="IPR054053">
    <property type="entry name" value="DUF6887"/>
</dbReference>
<accession>A0AAE4FSF1</accession>
<dbReference type="Pfam" id="PF21826">
    <property type="entry name" value="DUF6887"/>
    <property type="match status" value="1"/>
</dbReference>
<organism evidence="1 2">
    <name type="scientific">Pseudocalidococcus azoricus BACA0444</name>
    <dbReference type="NCBI Taxonomy" id="2918990"/>
    <lineage>
        <taxon>Bacteria</taxon>
        <taxon>Bacillati</taxon>
        <taxon>Cyanobacteriota</taxon>
        <taxon>Cyanophyceae</taxon>
        <taxon>Acaryochloridales</taxon>
        <taxon>Thermosynechococcaceae</taxon>
        <taxon>Pseudocalidococcus</taxon>
        <taxon>Pseudocalidococcus azoricus</taxon>
    </lineage>
</organism>
<dbReference type="Proteomes" id="UP001268256">
    <property type="component" value="Unassembled WGS sequence"/>
</dbReference>
<sequence>MTSANYKSMSLQELRRYVLDHRDNMDAFQTYVDRSQEEGRMININLEDIQWQIEVDKKMDSSHHPQEQDYISEVVQVVTSTGQELNITTYLLRVYPETFNGYDAYMDIPMSDPSDIQTVYSPRLNKRWTVVVGPKESPVNGYFRGDYSENNPPAWVFGLRST</sequence>
<evidence type="ECO:0000313" key="2">
    <source>
        <dbReference type="Proteomes" id="UP001268256"/>
    </source>
</evidence>
<comment type="caution">
    <text evidence="1">The sequence shown here is derived from an EMBL/GenBank/DDBJ whole genome shotgun (WGS) entry which is preliminary data.</text>
</comment>
<protein>
    <submittedName>
        <fullName evidence="1">Uncharacterized protein</fullName>
    </submittedName>
</protein>
<reference evidence="2" key="1">
    <citation type="submission" date="2023-07" db="EMBL/GenBank/DDBJ databases">
        <authorList>
            <person name="Luz R."/>
            <person name="Cordeiro R."/>
            <person name="Fonseca A."/>
            <person name="Goncalves V."/>
        </authorList>
    </citation>
    <scope>NUCLEOTIDE SEQUENCE [LARGE SCALE GENOMIC DNA]</scope>
    <source>
        <strain evidence="2">BACA0444</strain>
    </source>
</reference>
<dbReference type="RefSeq" id="WP_322878193.1">
    <property type="nucleotide sequence ID" value="NZ_JAVMIP010000007.1"/>
</dbReference>
<name>A0AAE4FSF1_9CYAN</name>
<proteinExistence type="predicted"/>
<keyword evidence="2" id="KW-1185">Reference proteome</keyword>